<keyword evidence="4" id="KW-1185">Reference proteome</keyword>
<dbReference type="Pfam" id="PF02604">
    <property type="entry name" value="PhdYeFM_antitox"/>
    <property type="match status" value="1"/>
</dbReference>
<dbReference type="AlphaFoldDB" id="A0A4V2Q3B6"/>
<dbReference type="RefSeq" id="WP_132925394.1">
    <property type="nucleotide sequence ID" value="NZ_SJOI01000001.1"/>
</dbReference>
<reference evidence="3 4" key="1">
    <citation type="submission" date="2019-02" db="EMBL/GenBank/DDBJ databases">
        <title>Investigation of anaerobic lignin degradation for improved lignocellulosic biofuels.</title>
        <authorList>
            <person name="Deangelis K."/>
        </authorList>
    </citation>
    <scope>NUCLEOTIDE SEQUENCE [LARGE SCALE GENOMIC DNA]</scope>
    <source>
        <strain evidence="3 4">159R</strain>
    </source>
</reference>
<evidence type="ECO:0000313" key="4">
    <source>
        <dbReference type="Proteomes" id="UP000294555"/>
    </source>
</evidence>
<comment type="function">
    <text evidence="2">Antitoxin component of a type II toxin-antitoxin (TA) system.</text>
</comment>
<proteinExistence type="inferred from homology"/>
<dbReference type="Proteomes" id="UP000294555">
    <property type="component" value="Unassembled WGS sequence"/>
</dbReference>
<dbReference type="Gene3D" id="3.40.1620.10">
    <property type="entry name" value="YefM-like domain"/>
    <property type="match status" value="1"/>
</dbReference>
<name>A0A4V2Q3B6_9GAMM</name>
<evidence type="ECO:0000313" key="3">
    <source>
        <dbReference type="EMBL" id="TCL06188.1"/>
    </source>
</evidence>
<dbReference type="InterPro" id="IPR036165">
    <property type="entry name" value="YefM-like_sf"/>
</dbReference>
<evidence type="ECO:0000256" key="2">
    <source>
        <dbReference type="RuleBase" id="RU362080"/>
    </source>
</evidence>
<accession>A0A4V2Q3B6</accession>
<comment type="similarity">
    <text evidence="1 2">Belongs to the phD/YefM antitoxin family.</text>
</comment>
<dbReference type="SUPFAM" id="SSF143120">
    <property type="entry name" value="YefM-like"/>
    <property type="match status" value="1"/>
</dbReference>
<gene>
    <name evidence="3" type="ORF">EZJ58_4423</name>
</gene>
<protein>
    <recommendedName>
        <fullName evidence="2">Antitoxin</fullName>
    </recommendedName>
</protein>
<dbReference type="NCBIfam" id="TIGR01552">
    <property type="entry name" value="phd_fam"/>
    <property type="match status" value="1"/>
</dbReference>
<comment type="caution">
    <text evidence="3">The sequence shown here is derived from an EMBL/GenBank/DDBJ whole genome shotgun (WGS) entry which is preliminary data.</text>
</comment>
<dbReference type="InterPro" id="IPR006442">
    <property type="entry name" value="Antitoxin_Phd/YefM"/>
</dbReference>
<organism evidence="3 4">
    <name type="scientific">Sodalis ligni</name>
    <dbReference type="NCBI Taxonomy" id="2697027"/>
    <lineage>
        <taxon>Bacteria</taxon>
        <taxon>Pseudomonadati</taxon>
        <taxon>Pseudomonadota</taxon>
        <taxon>Gammaproteobacteria</taxon>
        <taxon>Enterobacterales</taxon>
        <taxon>Bruguierivoracaceae</taxon>
        <taxon>Sodalis</taxon>
    </lineage>
</organism>
<dbReference type="OrthoDB" id="9800503at2"/>
<dbReference type="EMBL" id="SJOI01000001">
    <property type="protein sequence ID" value="TCL06188.1"/>
    <property type="molecule type" value="Genomic_DNA"/>
</dbReference>
<sequence>MQKVNLYDAKTHLSRIISKVQETGETYVIARNGKPMAKIVPLSAAEKTPRIGFMKGKISAPDNFNELNSDDISDQFYGK</sequence>
<evidence type="ECO:0000256" key="1">
    <source>
        <dbReference type="ARBA" id="ARBA00009981"/>
    </source>
</evidence>